<feature type="region of interest" description="Disordered" evidence="1">
    <location>
        <begin position="94"/>
        <end position="119"/>
    </location>
</feature>
<evidence type="ECO:0000313" key="3">
    <source>
        <dbReference type="Proteomes" id="UP001500683"/>
    </source>
</evidence>
<dbReference type="RefSeq" id="WP_344941392.1">
    <property type="nucleotide sequence ID" value="NZ_BAAAZG010000002.1"/>
</dbReference>
<gene>
    <name evidence="2" type="ORF">GCM10022214_10230</name>
</gene>
<sequence length="119" mass="12538">MSVTSHDADGPPQVRPFAAVLQELARGAVHTEASEKLHALVDAVTEHAAKGTLTLVMEVAPIAKGDTSALTVSAKVTTKQPTAAQASAFFVDATGNLSRRDPRQTELPMPVHDTTRKAQ</sequence>
<dbReference type="Proteomes" id="UP001500683">
    <property type="component" value="Unassembled WGS sequence"/>
</dbReference>
<keyword evidence="3" id="KW-1185">Reference proteome</keyword>
<dbReference type="EMBL" id="BAAAZG010000002">
    <property type="protein sequence ID" value="GAA4059670.1"/>
    <property type="molecule type" value="Genomic_DNA"/>
</dbReference>
<evidence type="ECO:0000256" key="1">
    <source>
        <dbReference type="SAM" id="MobiDB-lite"/>
    </source>
</evidence>
<proteinExistence type="predicted"/>
<accession>A0ABP7V5E6</accession>
<reference evidence="3" key="1">
    <citation type="journal article" date="2019" name="Int. J. Syst. Evol. Microbiol.">
        <title>The Global Catalogue of Microorganisms (GCM) 10K type strain sequencing project: providing services to taxonomists for standard genome sequencing and annotation.</title>
        <authorList>
            <consortium name="The Broad Institute Genomics Platform"/>
            <consortium name="The Broad Institute Genome Sequencing Center for Infectious Disease"/>
            <person name="Wu L."/>
            <person name="Ma J."/>
        </authorList>
    </citation>
    <scope>NUCLEOTIDE SEQUENCE [LARGE SCALE GENOMIC DNA]</scope>
    <source>
        <strain evidence="3">JCM 16702</strain>
    </source>
</reference>
<evidence type="ECO:0008006" key="4">
    <source>
        <dbReference type="Google" id="ProtNLM"/>
    </source>
</evidence>
<protein>
    <recommendedName>
        <fullName evidence="4">Thioesterase</fullName>
    </recommendedName>
</protein>
<organism evidence="2 3">
    <name type="scientific">Actinomadura miaoliensis</name>
    <dbReference type="NCBI Taxonomy" id="430685"/>
    <lineage>
        <taxon>Bacteria</taxon>
        <taxon>Bacillati</taxon>
        <taxon>Actinomycetota</taxon>
        <taxon>Actinomycetes</taxon>
        <taxon>Streptosporangiales</taxon>
        <taxon>Thermomonosporaceae</taxon>
        <taxon>Actinomadura</taxon>
    </lineage>
</organism>
<evidence type="ECO:0000313" key="2">
    <source>
        <dbReference type="EMBL" id="GAA4059670.1"/>
    </source>
</evidence>
<name>A0ABP7V5E6_9ACTN</name>
<comment type="caution">
    <text evidence="2">The sequence shown here is derived from an EMBL/GenBank/DDBJ whole genome shotgun (WGS) entry which is preliminary data.</text>
</comment>